<name>B4GSD6_DROPE</name>
<dbReference type="OMA" id="TQRMAFK"/>
<dbReference type="GO" id="GO:0090158">
    <property type="term" value="P:endoplasmic reticulum membrane organization"/>
    <property type="evidence" value="ECO:0007669"/>
    <property type="project" value="TreeGrafter"/>
</dbReference>
<feature type="domain" description="MSP" evidence="8">
    <location>
        <begin position="8"/>
        <end position="127"/>
    </location>
</feature>
<dbReference type="PANTHER" id="PTHR10809:SF6">
    <property type="entry name" value="AT11025P-RELATED"/>
    <property type="match status" value="1"/>
</dbReference>
<evidence type="ECO:0000256" key="3">
    <source>
        <dbReference type="ARBA" id="ARBA00022692"/>
    </source>
</evidence>
<sequence length="249" mass="27954">MAKNIENIMICEPADALTFEGPFNRAIKRSLVIRSLVNKDMAYKLKTTSPRLFYVRPNIGIIGAKSSVSIEIFMPPTLPLSPDPFGKRHKFLIVVGEAPEPVVDLQNFFKDLDPANAWEGRVRCELVLPMPENNNGFGDIISDESIRQTVGGEPNEEVERTYDALEVSTLVDMQILQEKVSNLEKVRLELSQQIQDLRDSAEKGQNAKKVLLRQRSTMFMFSAACVAVGAILFFGNFGKDFLKLIEKAF</sequence>
<evidence type="ECO:0000256" key="6">
    <source>
        <dbReference type="SAM" id="Coils"/>
    </source>
</evidence>
<dbReference type="SMR" id="B4GSD6"/>
<gene>
    <name evidence="9" type="primary">Dper\GL26519</name>
    <name evidence="9" type="ORF">Dper_GL26519</name>
</gene>
<keyword evidence="3 7" id="KW-0812">Transmembrane</keyword>
<dbReference type="Pfam" id="PF00635">
    <property type="entry name" value="Motile_Sperm"/>
    <property type="match status" value="1"/>
</dbReference>
<reference evidence="9 10" key="1">
    <citation type="journal article" date="2007" name="Nature">
        <title>Evolution of genes and genomes on the Drosophila phylogeny.</title>
        <authorList>
            <consortium name="Drosophila 12 Genomes Consortium"/>
            <person name="Clark A.G."/>
            <person name="Eisen M.B."/>
            <person name="Smith D.R."/>
            <person name="Bergman C.M."/>
            <person name="Oliver B."/>
            <person name="Markow T.A."/>
            <person name="Kaufman T.C."/>
            <person name="Kellis M."/>
            <person name="Gelbart W."/>
            <person name="Iyer V.N."/>
            <person name="Pollard D.A."/>
            <person name="Sackton T.B."/>
            <person name="Larracuente A.M."/>
            <person name="Singh N.D."/>
            <person name="Abad J.P."/>
            <person name="Abt D.N."/>
            <person name="Adryan B."/>
            <person name="Aguade M."/>
            <person name="Akashi H."/>
            <person name="Anderson W.W."/>
            <person name="Aquadro C.F."/>
            <person name="Ardell D.H."/>
            <person name="Arguello R."/>
            <person name="Artieri C.G."/>
            <person name="Barbash D.A."/>
            <person name="Barker D."/>
            <person name="Barsanti P."/>
            <person name="Batterham P."/>
            <person name="Batzoglou S."/>
            <person name="Begun D."/>
            <person name="Bhutkar A."/>
            <person name="Blanco E."/>
            <person name="Bosak S.A."/>
            <person name="Bradley R.K."/>
            <person name="Brand A.D."/>
            <person name="Brent M.R."/>
            <person name="Brooks A.N."/>
            <person name="Brown R.H."/>
            <person name="Butlin R.K."/>
            <person name="Caggese C."/>
            <person name="Calvi B.R."/>
            <person name="Bernardo de Carvalho A."/>
            <person name="Caspi A."/>
            <person name="Castrezana S."/>
            <person name="Celniker S.E."/>
            <person name="Chang J.L."/>
            <person name="Chapple C."/>
            <person name="Chatterji S."/>
            <person name="Chinwalla A."/>
            <person name="Civetta A."/>
            <person name="Clifton S.W."/>
            <person name="Comeron J.M."/>
            <person name="Costello J.C."/>
            <person name="Coyne J.A."/>
            <person name="Daub J."/>
            <person name="David R.G."/>
            <person name="Delcher A.L."/>
            <person name="Delehaunty K."/>
            <person name="Do C.B."/>
            <person name="Ebling H."/>
            <person name="Edwards K."/>
            <person name="Eickbush T."/>
            <person name="Evans J.D."/>
            <person name="Filipski A."/>
            <person name="Findeiss S."/>
            <person name="Freyhult E."/>
            <person name="Fulton L."/>
            <person name="Fulton R."/>
            <person name="Garcia A.C."/>
            <person name="Gardiner A."/>
            <person name="Garfield D.A."/>
            <person name="Garvin B.E."/>
            <person name="Gibson G."/>
            <person name="Gilbert D."/>
            <person name="Gnerre S."/>
            <person name="Godfrey J."/>
            <person name="Good R."/>
            <person name="Gotea V."/>
            <person name="Gravely B."/>
            <person name="Greenberg A.J."/>
            <person name="Griffiths-Jones S."/>
            <person name="Gross S."/>
            <person name="Guigo R."/>
            <person name="Gustafson E.A."/>
            <person name="Haerty W."/>
            <person name="Hahn M.W."/>
            <person name="Halligan D.L."/>
            <person name="Halpern A.L."/>
            <person name="Halter G.M."/>
            <person name="Han M.V."/>
            <person name="Heger A."/>
            <person name="Hillier L."/>
            <person name="Hinrichs A.S."/>
            <person name="Holmes I."/>
            <person name="Hoskins R.A."/>
            <person name="Hubisz M.J."/>
            <person name="Hultmark D."/>
            <person name="Huntley M.A."/>
            <person name="Jaffe D.B."/>
            <person name="Jagadeeshan S."/>
            <person name="Jeck W.R."/>
            <person name="Johnson J."/>
            <person name="Jones C.D."/>
            <person name="Jordan W.C."/>
            <person name="Karpen G.H."/>
            <person name="Kataoka E."/>
            <person name="Keightley P.D."/>
            <person name="Kheradpour P."/>
            <person name="Kirkness E.F."/>
            <person name="Koerich L.B."/>
            <person name="Kristiansen K."/>
            <person name="Kudrna D."/>
            <person name="Kulathinal R.J."/>
            <person name="Kumar S."/>
            <person name="Kwok R."/>
            <person name="Lander E."/>
            <person name="Langley C.H."/>
            <person name="Lapoint R."/>
            <person name="Lazzaro B.P."/>
            <person name="Lee S.J."/>
            <person name="Levesque L."/>
            <person name="Li R."/>
            <person name="Lin C.F."/>
            <person name="Lin M.F."/>
            <person name="Lindblad-Toh K."/>
            <person name="Llopart A."/>
            <person name="Long M."/>
            <person name="Low L."/>
            <person name="Lozovsky E."/>
            <person name="Lu J."/>
            <person name="Luo M."/>
            <person name="Machado C.A."/>
            <person name="Makalowski W."/>
            <person name="Marzo M."/>
            <person name="Matsuda M."/>
            <person name="Matzkin L."/>
            <person name="McAllister B."/>
            <person name="McBride C.S."/>
            <person name="McKernan B."/>
            <person name="McKernan K."/>
            <person name="Mendez-Lago M."/>
            <person name="Minx P."/>
            <person name="Mollenhauer M.U."/>
            <person name="Montooth K."/>
            <person name="Mount S.M."/>
            <person name="Mu X."/>
            <person name="Myers E."/>
            <person name="Negre B."/>
            <person name="Newfeld S."/>
            <person name="Nielsen R."/>
            <person name="Noor M.A."/>
            <person name="O'Grady P."/>
            <person name="Pachter L."/>
            <person name="Papaceit M."/>
            <person name="Parisi M.J."/>
            <person name="Parisi M."/>
            <person name="Parts L."/>
            <person name="Pedersen J.S."/>
            <person name="Pesole G."/>
            <person name="Phillippy A.M."/>
            <person name="Ponting C.P."/>
            <person name="Pop M."/>
            <person name="Porcelli D."/>
            <person name="Powell J.R."/>
            <person name="Prohaska S."/>
            <person name="Pruitt K."/>
            <person name="Puig M."/>
            <person name="Quesneville H."/>
            <person name="Ram K.R."/>
            <person name="Rand D."/>
            <person name="Rasmussen M.D."/>
            <person name="Reed L.K."/>
            <person name="Reenan R."/>
            <person name="Reily A."/>
            <person name="Remington K.A."/>
            <person name="Rieger T.T."/>
            <person name="Ritchie M.G."/>
            <person name="Robin C."/>
            <person name="Rogers Y.H."/>
            <person name="Rohde C."/>
            <person name="Rozas J."/>
            <person name="Rubenfield M.J."/>
            <person name="Ruiz A."/>
            <person name="Russo S."/>
            <person name="Salzberg S.L."/>
            <person name="Sanchez-Gracia A."/>
            <person name="Saranga D.J."/>
            <person name="Sato H."/>
            <person name="Schaeffer S.W."/>
            <person name="Schatz M.C."/>
            <person name="Schlenke T."/>
            <person name="Schwartz R."/>
            <person name="Segarra C."/>
            <person name="Singh R.S."/>
            <person name="Sirot L."/>
            <person name="Sirota M."/>
            <person name="Sisneros N.B."/>
            <person name="Smith C.D."/>
            <person name="Smith T.F."/>
            <person name="Spieth J."/>
            <person name="Stage D.E."/>
            <person name="Stark A."/>
            <person name="Stephan W."/>
            <person name="Strausberg R.L."/>
            <person name="Strempel S."/>
            <person name="Sturgill D."/>
            <person name="Sutton G."/>
            <person name="Sutton G.G."/>
            <person name="Tao W."/>
            <person name="Teichmann S."/>
            <person name="Tobari Y.N."/>
            <person name="Tomimura Y."/>
            <person name="Tsolas J.M."/>
            <person name="Valente V.L."/>
            <person name="Venter E."/>
            <person name="Venter J.C."/>
            <person name="Vicario S."/>
            <person name="Vieira F.G."/>
            <person name="Vilella A.J."/>
            <person name="Villasante A."/>
            <person name="Walenz B."/>
            <person name="Wang J."/>
            <person name="Wasserman M."/>
            <person name="Watts T."/>
            <person name="Wilson D."/>
            <person name="Wilson R.K."/>
            <person name="Wing R.A."/>
            <person name="Wolfner M.F."/>
            <person name="Wong A."/>
            <person name="Wong G.K."/>
            <person name="Wu C.I."/>
            <person name="Wu G."/>
            <person name="Yamamoto D."/>
            <person name="Yang H.P."/>
            <person name="Yang S.P."/>
            <person name="Yorke J.A."/>
            <person name="Yoshida K."/>
            <person name="Zdobnov E."/>
            <person name="Zhang P."/>
            <person name="Zhang Y."/>
            <person name="Zimin A.V."/>
            <person name="Baldwin J."/>
            <person name="Abdouelleil A."/>
            <person name="Abdulkadir J."/>
            <person name="Abebe A."/>
            <person name="Abera B."/>
            <person name="Abreu J."/>
            <person name="Acer S.C."/>
            <person name="Aftuck L."/>
            <person name="Alexander A."/>
            <person name="An P."/>
            <person name="Anderson E."/>
            <person name="Anderson S."/>
            <person name="Arachi H."/>
            <person name="Azer M."/>
            <person name="Bachantsang P."/>
            <person name="Barry A."/>
            <person name="Bayul T."/>
            <person name="Berlin A."/>
            <person name="Bessette D."/>
            <person name="Bloom T."/>
            <person name="Blye J."/>
            <person name="Boguslavskiy L."/>
            <person name="Bonnet C."/>
            <person name="Boukhgalter B."/>
            <person name="Bourzgui I."/>
            <person name="Brown A."/>
            <person name="Cahill P."/>
            <person name="Channer S."/>
            <person name="Cheshatsang Y."/>
            <person name="Chuda L."/>
            <person name="Citroen M."/>
            <person name="Collymore A."/>
            <person name="Cooke P."/>
            <person name="Costello M."/>
            <person name="D'Aco K."/>
            <person name="Daza R."/>
            <person name="De Haan G."/>
            <person name="DeGray S."/>
            <person name="DeMaso C."/>
            <person name="Dhargay N."/>
            <person name="Dooley K."/>
            <person name="Dooley E."/>
            <person name="Doricent M."/>
            <person name="Dorje P."/>
            <person name="Dorjee K."/>
            <person name="Dupes A."/>
            <person name="Elong R."/>
            <person name="Falk J."/>
            <person name="Farina A."/>
            <person name="Faro S."/>
            <person name="Ferguson D."/>
            <person name="Fisher S."/>
            <person name="Foley C.D."/>
            <person name="Franke A."/>
            <person name="Friedrich D."/>
            <person name="Gadbois L."/>
            <person name="Gearin G."/>
            <person name="Gearin C.R."/>
            <person name="Giannoukos G."/>
            <person name="Goode T."/>
            <person name="Graham J."/>
            <person name="Grandbois E."/>
            <person name="Grewal S."/>
            <person name="Gyaltsen K."/>
            <person name="Hafez N."/>
            <person name="Hagos B."/>
            <person name="Hall J."/>
            <person name="Henson C."/>
            <person name="Hollinger A."/>
            <person name="Honan T."/>
            <person name="Huard M.D."/>
            <person name="Hughes L."/>
            <person name="Hurhula B."/>
            <person name="Husby M.E."/>
            <person name="Kamat A."/>
            <person name="Kanga B."/>
            <person name="Kashin S."/>
            <person name="Khazanovich D."/>
            <person name="Kisner P."/>
            <person name="Lance K."/>
            <person name="Lara M."/>
            <person name="Lee W."/>
            <person name="Lennon N."/>
            <person name="Letendre F."/>
            <person name="LeVine R."/>
            <person name="Lipovsky A."/>
            <person name="Liu X."/>
            <person name="Liu J."/>
            <person name="Liu S."/>
            <person name="Lokyitsang T."/>
            <person name="Lokyitsang Y."/>
            <person name="Lubonja R."/>
            <person name="Lui A."/>
            <person name="MacDonald P."/>
            <person name="Magnisalis V."/>
            <person name="Maru K."/>
            <person name="Matthews C."/>
            <person name="McCusker W."/>
            <person name="McDonough S."/>
            <person name="Mehta T."/>
            <person name="Meldrim J."/>
            <person name="Meneus L."/>
            <person name="Mihai O."/>
            <person name="Mihalev A."/>
            <person name="Mihova T."/>
            <person name="Mittelman R."/>
            <person name="Mlenga V."/>
            <person name="Montmayeur A."/>
            <person name="Mulrain L."/>
            <person name="Navidi A."/>
            <person name="Naylor J."/>
            <person name="Negash T."/>
            <person name="Nguyen T."/>
            <person name="Nguyen N."/>
            <person name="Nicol R."/>
            <person name="Norbu C."/>
            <person name="Norbu N."/>
            <person name="Novod N."/>
            <person name="O'Neill B."/>
            <person name="Osman S."/>
            <person name="Markiewicz E."/>
            <person name="Oyono O.L."/>
            <person name="Patti C."/>
            <person name="Phunkhang P."/>
            <person name="Pierre F."/>
            <person name="Priest M."/>
            <person name="Raghuraman S."/>
            <person name="Rege F."/>
            <person name="Reyes R."/>
            <person name="Rise C."/>
            <person name="Rogov P."/>
            <person name="Ross K."/>
            <person name="Ryan E."/>
            <person name="Settipalli S."/>
            <person name="Shea T."/>
            <person name="Sherpa N."/>
            <person name="Shi L."/>
            <person name="Shih D."/>
            <person name="Sparrow T."/>
            <person name="Spaulding J."/>
            <person name="Stalker J."/>
            <person name="Stange-Thomann N."/>
            <person name="Stavropoulos S."/>
            <person name="Stone C."/>
            <person name="Strader C."/>
            <person name="Tesfaye S."/>
            <person name="Thomson T."/>
            <person name="Thoulutsang Y."/>
            <person name="Thoulutsang D."/>
            <person name="Topham K."/>
            <person name="Topping I."/>
            <person name="Tsamla T."/>
            <person name="Vassiliev H."/>
            <person name="Vo A."/>
            <person name="Wangchuk T."/>
            <person name="Wangdi T."/>
            <person name="Weiand M."/>
            <person name="Wilkinson J."/>
            <person name="Wilson A."/>
            <person name="Yadav S."/>
            <person name="Young G."/>
            <person name="Yu Q."/>
            <person name="Zembek L."/>
            <person name="Zhong D."/>
            <person name="Zimmer A."/>
            <person name="Zwirko Z."/>
            <person name="Jaffe D.B."/>
            <person name="Alvarez P."/>
            <person name="Brockman W."/>
            <person name="Butler J."/>
            <person name="Chin C."/>
            <person name="Gnerre S."/>
            <person name="Grabherr M."/>
            <person name="Kleber M."/>
            <person name="Mauceli E."/>
            <person name="MacCallum I."/>
        </authorList>
    </citation>
    <scope>NUCLEOTIDE SEQUENCE [LARGE SCALE GENOMIC DNA]</scope>
    <source>
        <strain evidence="10">MSH-3 / Tucson 14011-0111.49</strain>
    </source>
</reference>
<dbReference type="STRING" id="7234.B4GSD6"/>
<comment type="similarity">
    <text evidence="2">Belongs to the VAMP-associated protein (VAP) (TC 9.B.17) family.</text>
</comment>
<dbReference type="KEGG" id="dpe:6596292"/>
<evidence type="ECO:0000313" key="9">
    <source>
        <dbReference type="EMBL" id="EDW25295.1"/>
    </source>
</evidence>
<evidence type="ECO:0000256" key="1">
    <source>
        <dbReference type="ARBA" id="ARBA00004211"/>
    </source>
</evidence>
<dbReference type="eggNOG" id="KOG0439">
    <property type="taxonomic scope" value="Eukaryota"/>
</dbReference>
<organism evidence="10">
    <name type="scientific">Drosophila persimilis</name>
    <name type="common">Fruit fly</name>
    <dbReference type="NCBI Taxonomy" id="7234"/>
    <lineage>
        <taxon>Eukaryota</taxon>
        <taxon>Metazoa</taxon>
        <taxon>Ecdysozoa</taxon>
        <taxon>Arthropoda</taxon>
        <taxon>Hexapoda</taxon>
        <taxon>Insecta</taxon>
        <taxon>Pterygota</taxon>
        <taxon>Neoptera</taxon>
        <taxon>Endopterygota</taxon>
        <taxon>Diptera</taxon>
        <taxon>Brachycera</taxon>
        <taxon>Muscomorpha</taxon>
        <taxon>Ephydroidea</taxon>
        <taxon>Drosophilidae</taxon>
        <taxon>Drosophila</taxon>
        <taxon>Sophophora</taxon>
    </lineage>
</organism>
<dbReference type="PANTHER" id="PTHR10809">
    <property type="entry name" value="VESICLE-ASSOCIATED MEMBRANE PROTEIN-ASSOCIATED PROTEIN"/>
    <property type="match status" value="1"/>
</dbReference>
<dbReference type="PROSITE" id="PS50202">
    <property type="entry name" value="MSP"/>
    <property type="match status" value="1"/>
</dbReference>
<dbReference type="InterPro" id="IPR008962">
    <property type="entry name" value="PapD-like_sf"/>
</dbReference>
<keyword evidence="6" id="KW-0175">Coiled coil</keyword>
<dbReference type="EMBL" id="CH479189">
    <property type="protein sequence ID" value="EDW25295.1"/>
    <property type="molecule type" value="Genomic_DNA"/>
</dbReference>
<keyword evidence="5 7" id="KW-0472">Membrane</keyword>
<dbReference type="PhylomeDB" id="B4GSD6"/>
<evidence type="ECO:0000256" key="5">
    <source>
        <dbReference type="ARBA" id="ARBA00023136"/>
    </source>
</evidence>
<dbReference type="GO" id="GO:0033149">
    <property type="term" value="F:FFAT motif binding"/>
    <property type="evidence" value="ECO:0007669"/>
    <property type="project" value="TreeGrafter"/>
</dbReference>
<dbReference type="HOGENOM" id="CLU_032848_2_0_1"/>
<keyword evidence="10" id="KW-1185">Reference proteome</keyword>
<dbReference type="InterPro" id="IPR000535">
    <property type="entry name" value="MSP_dom"/>
</dbReference>
<dbReference type="Proteomes" id="UP000008744">
    <property type="component" value="Unassembled WGS sequence"/>
</dbReference>
<evidence type="ECO:0000259" key="8">
    <source>
        <dbReference type="PROSITE" id="PS50202"/>
    </source>
</evidence>
<dbReference type="GO" id="GO:0061817">
    <property type="term" value="P:endoplasmic reticulum-plasma membrane tethering"/>
    <property type="evidence" value="ECO:0007669"/>
    <property type="project" value="TreeGrafter"/>
</dbReference>
<evidence type="ECO:0000256" key="7">
    <source>
        <dbReference type="SAM" id="Phobius"/>
    </source>
</evidence>
<dbReference type="GO" id="GO:0005789">
    <property type="term" value="C:endoplasmic reticulum membrane"/>
    <property type="evidence" value="ECO:0007669"/>
    <property type="project" value="InterPro"/>
</dbReference>
<evidence type="ECO:0000313" key="10">
    <source>
        <dbReference type="Proteomes" id="UP000008744"/>
    </source>
</evidence>
<dbReference type="SUPFAM" id="SSF49354">
    <property type="entry name" value="PapD-like"/>
    <property type="match status" value="1"/>
</dbReference>
<protein>
    <submittedName>
        <fullName evidence="9">GL26519</fullName>
    </submittedName>
</protein>
<comment type="subcellular location">
    <subcellularLocation>
        <location evidence="1">Membrane</location>
        <topology evidence="1">Single-pass type IV membrane protein</topology>
    </subcellularLocation>
</comment>
<accession>B4GSD6</accession>
<proteinExistence type="inferred from homology"/>
<keyword evidence="4 7" id="KW-1133">Transmembrane helix</keyword>
<evidence type="ECO:0000256" key="4">
    <source>
        <dbReference type="ARBA" id="ARBA00022989"/>
    </source>
</evidence>
<dbReference type="InterPro" id="IPR013783">
    <property type="entry name" value="Ig-like_fold"/>
</dbReference>
<dbReference type="AlphaFoldDB" id="B4GSD6"/>
<dbReference type="Gene3D" id="2.60.40.10">
    <property type="entry name" value="Immunoglobulins"/>
    <property type="match status" value="1"/>
</dbReference>
<dbReference type="InterPro" id="IPR016763">
    <property type="entry name" value="VAP"/>
</dbReference>
<dbReference type="GO" id="GO:0005886">
    <property type="term" value="C:plasma membrane"/>
    <property type="evidence" value="ECO:0007669"/>
    <property type="project" value="TreeGrafter"/>
</dbReference>
<feature type="transmembrane region" description="Helical" evidence="7">
    <location>
        <begin position="218"/>
        <end position="237"/>
    </location>
</feature>
<evidence type="ECO:0000256" key="2">
    <source>
        <dbReference type="ARBA" id="ARBA00008932"/>
    </source>
</evidence>
<dbReference type="OrthoDB" id="264603at2759"/>
<feature type="coiled-coil region" evidence="6">
    <location>
        <begin position="173"/>
        <end position="207"/>
    </location>
</feature>